<keyword evidence="11" id="KW-1185">Reference proteome</keyword>
<evidence type="ECO:0000256" key="5">
    <source>
        <dbReference type="ARBA" id="ARBA00023163"/>
    </source>
</evidence>
<feature type="region of interest" description="Disordered" evidence="9">
    <location>
        <begin position="134"/>
        <end position="169"/>
    </location>
</feature>
<organism evidence="10 11">
    <name type="scientific">Postia placenta MAD-698-R-SB12</name>
    <dbReference type="NCBI Taxonomy" id="670580"/>
    <lineage>
        <taxon>Eukaryota</taxon>
        <taxon>Fungi</taxon>
        <taxon>Dikarya</taxon>
        <taxon>Basidiomycota</taxon>
        <taxon>Agaricomycotina</taxon>
        <taxon>Agaricomycetes</taxon>
        <taxon>Polyporales</taxon>
        <taxon>Adustoporiaceae</taxon>
        <taxon>Rhodonia</taxon>
    </lineage>
</organism>
<dbReference type="OrthoDB" id="10251234at2759"/>
<evidence type="ECO:0000256" key="4">
    <source>
        <dbReference type="ARBA" id="ARBA00023015"/>
    </source>
</evidence>
<dbReference type="Proteomes" id="UP000194127">
    <property type="component" value="Unassembled WGS sequence"/>
</dbReference>
<keyword evidence="5 8" id="KW-0804">Transcription</keyword>
<evidence type="ECO:0000256" key="1">
    <source>
        <dbReference type="ARBA" id="ARBA00004123"/>
    </source>
</evidence>
<keyword evidence="4 8" id="KW-0805">Transcription regulation</keyword>
<dbReference type="InterPro" id="IPR019313">
    <property type="entry name" value="Mediator_Med17"/>
</dbReference>
<comment type="similarity">
    <text evidence="2 8">Belongs to the Mediator complex subunit 17 family.</text>
</comment>
<name>A0A1X6MV33_9APHY</name>
<evidence type="ECO:0000256" key="8">
    <source>
        <dbReference type="RuleBase" id="RU364140"/>
    </source>
</evidence>
<reference evidence="10 11" key="1">
    <citation type="submission" date="2017-04" db="EMBL/GenBank/DDBJ databases">
        <title>Genome Sequence of the Model Brown-Rot Fungus Postia placenta SB12.</title>
        <authorList>
            <consortium name="DOE Joint Genome Institute"/>
            <person name="Gaskell J."/>
            <person name="Kersten P."/>
            <person name="Larrondo L.F."/>
            <person name="Canessa P."/>
            <person name="Martinez D."/>
            <person name="Hibbett D."/>
            <person name="Schmoll M."/>
            <person name="Kubicek C.P."/>
            <person name="Martinez A.T."/>
            <person name="Yadav J."/>
            <person name="Master E."/>
            <person name="Magnuson J.K."/>
            <person name="James T."/>
            <person name="Yaver D."/>
            <person name="Berka R."/>
            <person name="Labutti K."/>
            <person name="Lipzen A."/>
            <person name="Aerts A."/>
            <person name="Barry K."/>
            <person name="Henrissat B."/>
            <person name="Blanchette R."/>
            <person name="Grigoriev I."/>
            <person name="Cullen D."/>
        </authorList>
    </citation>
    <scope>NUCLEOTIDE SEQUENCE [LARGE SCALE GENOMIC DNA]</scope>
    <source>
        <strain evidence="10 11">MAD-698-R-SB12</strain>
    </source>
</reference>
<protein>
    <recommendedName>
        <fullName evidence="3 8">Mediator of RNA polymerase II transcription subunit 17</fullName>
    </recommendedName>
    <alternativeName>
        <fullName evidence="7 8">Mediator complex subunit 17</fullName>
    </alternativeName>
</protein>
<dbReference type="PANTHER" id="PTHR13114">
    <property type="entry name" value="MEDIATOR OF RNA POLYMERASE II TRANSCRIPTION SUBUNIT 17"/>
    <property type="match status" value="1"/>
</dbReference>
<dbReference type="GO" id="GO:0016592">
    <property type="term" value="C:mediator complex"/>
    <property type="evidence" value="ECO:0007669"/>
    <property type="project" value="InterPro"/>
</dbReference>
<gene>
    <name evidence="8" type="primary">MED17</name>
    <name evidence="10" type="ORF">POSPLADRAFT_1058418</name>
</gene>
<dbReference type="STRING" id="670580.A0A1X6MV33"/>
<evidence type="ECO:0000256" key="9">
    <source>
        <dbReference type="SAM" id="MobiDB-lite"/>
    </source>
</evidence>
<sequence length="669" mass="73021">MEGPPWKKLRLSLERPYKDDDGLPIPVLLDITPEGQHVYEPKEDPIANVGENLRRIFLERGVDFFDRKKEDREKPSEPLATAEQAEQHEEENEPNKPMTPEELFKMRMDILPQLHIALGEMTQARDLLSLLLSSTGPSQSQSSSQNPSLSFLHSQMSSQTSPQPSFVTQLPPSALTATVVTKQPPIPSVQAFDAQLVVGSKDSALRKAAALLKSAAENIEFGRVTSEEYWINALKIRRSNWGLVPAPLPPGSATGKGADKTTKDFLVTFGLEESPLVFRRRAIGYIPSLGTETKSIGFPLRQHTRLQVAISTTDANGGRRTARNQIPLVDGLSLEGSLRAAQAEVVEQEIFATLIKEASSLPTASARVSERLIVIEAAQDVDLRFELVDSDSASNAGSGSADTAKCDLIFAALHVLLLRSHSLLKAERLKRTAVTRMQGMPAPPPPPPPPMLQPVIDILQYQVFCERIHTEVSTVVDALGQAGVPTQLRFEAVGGSGEEFIQQLRESKPKPIGGEALIRIDNRHSLRFTFLSPSMLIAHLPQATLGIASIPQLSQILVDEIGGCLLKRICEIGTERCRSVNGTWSVDLVAERSVGRWEGCVLSFHIAVPNGSSIVCTGSRLDRANGHLATMSETYRSHECIGGSSLFEWVGNVIEAALSKQPASLKHCE</sequence>
<keyword evidence="6 8" id="KW-0539">Nucleus</keyword>
<evidence type="ECO:0000256" key="3">
    <source>
        <dbReference type="ARBA" id="ARBA00019610"/>
    </source>
</evidence>
<evidence type="ECO:0000256" key="2">
    <source>
        <dbReference type="ARBA" id="ARBA00005635"/>
    </source>
</evidence>
<dbReference type="GO" id="GO:0003712">
    <property type="term" value="F:transcription coregulator activity"/>
    <property type="evidence" value="ECO:0007669"/>
    <property type="project" value="InterPro"/>
</dbReference>
<dbReference type="AlphaFoldDB" id="A0A1X6MV33"/>
<proteinExistence type="inferred from homology"/>
<feature type="compositionally biased region" description="Low complexity" evidence="9">
    <location>
        <begin position="134"/>
        <end position="165"/>
    </location>
</feature>
<comment type="function">
    <text evidence="8">Component of the Mediator complex, a coactivator involved in the regulated transcription of nearly all RNA polymerase II-dependent genes. Mediator functions as a bridge to convey information from gene-specific regulatory proteins to the basal RNA polymerase II transcription machinery. Mediator is recruited to promoters by direct interactions with regulatory proteins and serves as a scaffold for the assembly of a functional preinitiation complex with RNA polymerase II and the general transcription factors.</text>
</comment>
<dbReference type="GO" id="GO:0006357">
    <property type="term" value="P:regulation of transcription by RNA polymerase II"/>
    <property type="evidence" value="ECO:0007669"/>
    <property type="project" value="InterPro"/>
</dbReference>
<evidence type="ECO:0000256" key="6">
    <source>
        <dbReference type="ARBA" id="ARBA00023242"/>
    </source>
</evidence>
<evidence type="ECO:0000313" key="11">
    <source>
        <dbReference type="Proteomes" id="UP000194127"/>
    </source>
</evidence>
<comment type="subcellular location">
    <subcellularLocation>
        <location evidence="1 8">Nucleus</location>
    </subcellularLocation>
</comment>
<dbReference type="PANTHER" id="PTHR13114:SF7">
    <property type="entry name" value="MEDIATOR OF RNA POLYMERASE II TRANSCRIPTION SUBUNIT 17"/>
    <property type="match status" value="1"/>
</dbReference>
<feature type="region of interest" description="Disordered" evidence="9">
    <location>
        <begin position="68"/>
        <end position="99"/>
    </location>
</feature>
<keyword evidence="8" id="KW-0010">Activator</keyword>
<dbReference type="GO" id="GO:0070847">
    <property type="term" value="C:core mediator complex"/>
    <property type="evidence" value="ECO:0007669"/>
    <property type="project" value="TreeGrafter"/>
</dbReference>
<dbReference type="Pfam" id="PF10156">
    <property type="entry name" value="Med17"/>
    <property type="match status" value="1"/>
</dbReference>
<comment type="subunit">
    <text evidence="8">Component of the Mediator complex.</text>
</comment>
<accession>A0A1X6MV33</accession>
<evidence type="ECO:0000256" key="7">
    <source>
        <dbReference type="ARBA" id="ARBA00032014"/>
    </source>
</evidence>
<dbReference type="EMBL" id="KZ110600">
    <property type="protein sequence ID" value="OSX60244.1"/>
    <property type="molecule type" value="Genomic_DNA"/>
</dbReference>
<evidence type="ECO:0000313" key="10">
    <source>
        <dbReference type="EMBL" id="OSX60244.1"/>
    </source>
</evidence>